<reference evidence="1" key="2">
    <citation type="submission" date="2013-08" db="EMBL/GenBank/DDBJ databases">
        <title>Draft genome sequence of Anaerofustis stercorihominis (DSM 17244).</title>
        <authorList>
            <person name="Sudarsanam P."/>
            <person name="Ley R."/>
            <person name="Guruge J."/>
            <person name="Turnbaugh P.J."/>
            <person name="Mahowald M."/>
            <person name="Liep D."/>
            <person name="Gordon J."/>
        </authorList>
    </citation>
    <scope>NUCLEOTIDE SEQUENCE</scope>
    <source>
        <strain evidence="1">DSM 17244</strain>
    </source>
</reference>
<organism evidence="1 2">
    <name type="scientific">Anaerofustis stercorihominis DSM 17244</name>
    <dbReference type="NCBI Taxonomy" id="445971"/>
    <lineage>
        <taxon>Bacteria</taxon>
        <taxon>Bacillati</taxon>
        <taxon>Bacillota</taxon>
        <taxon>Clostridia</taxon>
        <taxon>Eubacteriales</taxon>
        <taxon>Eubacteriaceae</taxon>
        <taxon>Anaerofustis</taxon>
    </lineage>
</organism>
<dbReference type="AlphaFoldDB" id="B1CBP4"/>
<protein>
    <submittedName>
        <fullName evidence="1">Uncharacterized protein</fullName>
    </submittedName>
</protein>
<comment type="caution">
    <text evidence="1">The sequence shown here is derived from an EMBL/GenBank/DDBJ whole genome shotgun (WGS) entry which is preliminary data.</text>
</comment>
<accession>B1CBP4</accession>
<reference evidence="1" key="1">
    <citation type="submission" date="2008-01" db="EMBL/GenBank/DDBJ databases">
        <authorList>
            <person name="Fulton L."/>
            <person name="Clifton S."/>
            <person name="Fulton B."/>
            <person name="Xu J."/>
            <person name="Minx P."/>
            <person name="Pepin K.H."/>
            <person name="Johnson M."/>
            <person name="Thiruvilangam P."/>
            <person name="Bhonagiri V."/>
            <person name="Nash W.E."/>
            <person name="Mardis E.R."/>
            <person name="Wilson R.K."/>
        </authorList>
    </citation>
    <scope>NUCLEOTIDE SEQUENCE [LARGE SCALE GENOMIC DNA]</scope>
    <source>
        <strain evidence="1">DSM 17244</strain>
    </source>
</reference>
<proteinExistence type="predicted"/>
<keyword evidence="2" id="KW-1185">Reference proteome</keyword>
<dbReference type="EMBL" id="ABIL02000006">
    <property type="protein sequence ID" value="EDS71691.1"/>
    <property type="molecule type" value="Genomic_DNA"/>
</dbReference>
<evidence type="ECO:0000313" key="1">
    <source>
        <dbReference type="EMBL" id="EDS71691.1"/>
    </source>
</evidence>
<evidence type="ECO:0000313" key="2">
    <source>
        <dbReference type="Proteomes" id="UP000005178"/>
    </source>
</evidence>
<gene>
    <name evidence="1" type="ORF">ANASTE_01393</name>
</gene>
<dbReference type="HOGENOM" id="CLU_1821393_0_0_9"/>
<sequence length="141" mass="17098">MYNYADKVKRLCMSNKLYLNKILSITSTNKIDYLYDEVFFVNYFIFRLKNYNMADKVLIEKYKKNGDIENLYSYFIVSNKDNKKLFPRYIIIIDRNGEGGVHVYEDTFFMHDDKLHDNISLYRTIMKKIFEIFFRTKIKGV</sequence>
<name>B1CBP4_9FIRM</name>
<dbReference type="Proteomes" id="UP000005178">
    <property type="component" value="Unassembled WGS sequence"/>
</dbReference>